<protein>
    <submittedName>
        <fullName evidence="1">Uncharacterized protein</fullName>
    </submittedName>
</protein>
<name>A0ABV0PDX4_9TELE</name>
<evidence type="ECO:0000313" key="2">
    <source>
        <dbReference type="Proteomes" id="UP001476798"/>
    </source>
</evidence>
<dbReference type="Proteomes" id="UP001476798">
    <property type="component" value="Unassembled WGS sequence"/>
</dbReference>
<evidence type="ECO:0000313" key="1">
    <source>
        <dbReference type="EMBL" id="MEQ2181676.1"/>
    </source>
</evidence>
<accession>A0ABV0PDX4</accession>
<dbReference type="EMBL" id="JAHRIO010070928">
    <property type="protein sequence ID" value="MEQ2181676.1"/>
    <property type="molecule type" value="Genomic_DNA"/>
</dbReference>
<proteinExistence type="predicted"/>
<keyword evidence="2" id="KW-1185">Reference proteome</keyword>
<sequence>SSEAWHKEVKLTHINTNRDSHLNPLLQRFLLPSKPCLVSWRRGEEKLGRELTGGRWGCWLYSGSAPPLSVCRIRAERRTPAGPGPAEWTNAMQRALSLSMAAPACHPHLTVTGRREGVVVSPHLLHSKAAGHVYPHAAAE</sequence>
<comment type="caution">
    <text evidence="1">The sequence shown here is derived from an EMBL/GenBank/DDBJ whole genome shotgun (WGS) entry which is preliminary data.</text>
</comment>
<feature type="non-terminal residue" evidence="1">
    <location>
        <position position="1"/>
    </location>
</feature>
<gene>
    <name evidence="1" type="ORF">GOODEAATRI_013967</name>
</gene>
<organism evidence="1 2">
    <name type="scientific">Goodea atripinnis</name>
    <dbReference type="NCBI Taxonomy" id="208336"/>
    <lineage>
        <taxon>Eukaryota</taxon>
        <taxon>Metazoa</taxon>
        <taxon>Chordata</taxon>
        <taxon>Craniata</taxon>
        <taxon>Vertebrata</taxon>
        <taxon>Euteleostomi</taxon>
        <taxon>Actinopterygii</taxon>
        <taxon>Neopterygii</taxon>
        <taxon>Teleostei</taxon>
        <taxon>Neoteleostei</taxon>
        <taxon>Acanthomorphata</taxon>
        <taxon>Ovalentaria</taxon>
        <taxon>Atherinomorphae</taxon>
        <taxon>Cyprinodontiformes</taxon>
        <taxon>Goodeidae</taxon>
        <taxon>Goodea</taxon>
    </lineage>
</organism>
<reference evidence="1 2" key="1">
    <citation type="submission" date="2021-06" db="EMBL/GenBank/DDBJ databases">
        <authorList>
            <person name="Palmer J.M."/>
        </authorList>
    </citation>
    <scope>NUCLEOTIDE SEQUENCE [LARGE SCALE GENOMIC DNA]</scope>
    <source>
        <strain evidence="1 2">GA_2019</strain>
        <tissue evidence="1">Muscle</tissue>
    </source>
</reference>